<evidence type="ECO:0008006" key="3">
    <source>
        <dbReference type="Google" id="ProtNLM"/>
    </source>
</evidence>
<gene>
    <name evidence="2" type="ORF">ABXS70_27910</name>
</gene>
<sequence>MEPFEPLTDADPKLNPEHTDDSKKAAPELSMSTPSANEAVQYVLFPRKGGWPSFPYPDIAALLAAEQGNLYYVSSRTAAEEELPEAIQVISLSEAENRLQEPNTAAVVAHPYWLMAVASLKPEVCIALLPEPAGDEAASPLWESSISRLVGIADLVGTSSETRYMKLLFQGIRSVWLGGEDPSPVGYVHQGSTRIALRDYELFFLHALRQVLSGIPDSITPLQCRVRADYYRQLRSKAGPHETISFLLSAYEYLLHDSHAAASLQEAFTHAVFNGRQDCVVSHYRFLSAIHAKSGQVEEALQVFGISAATEQERHHYEQLCRWLEAGENQLVQAELLRINDDYDTALRILDDLGGETARHWKFRIYQETERVESALALVHAIDILDGASLMQYRQLSGTALALRGERHGAVRLFLETALEDEDALARIMEMELLDHAVQQLLGEVP</sequence>
<dbReference type="EMBL" id="CP159992">
    <property type="protein sequence ID" value="XCP94876.1"/>
    <property type="molecule type" value="Genomic_DNA"/>
</dbReference>
<organism evidence="2">
    <name type="scientific">Paenibacillus sp. AN1007</name>
    <dbReference type="NCBI Taxonomy" id="3151385"/>
    <lineage>
        <taxon>Bacteria</taxon>
        <taxon>Bacillati</taxon>
        <taxon>Bacillota</taxon>
        <taxon>Bacilli</taxon>
        <taxon>Bacillales</taxon>
        <taxon>Paenibacillaceae</taxon>
        <taxon>Paenibacillus</taxon>
    </lineage>
</organism>
<dbReference type="RefSeq" id="WP_342553278.1">
    <property type="nucleotide sequence ID" value="NZ_CP159992.1"/>
</dbReference>
<evidence type="ECO:0000313" key="2">
    <source>
        <dbReference type="EMBL" id="XCP94876.1"/>
    </source>
</evidence>
<evidence type="ECO:0000256" key="1">
    <source>
        <dbReference type="SAM" id="MobiDB-lite"/>
    </source>
</evidence>
<proteinExistence type="predicted"/>
<name>A0AAU8NB60_9BACL</name>
<feature type="region of interest" description="Disordered" evidence="1">
    <location>
        <begin position="1"/>
        <end position="32"/>
    </location>
</feature>
<dbReference type="AlphaFoldDB" id="A0AAU8NB60"/>
<protein>
    <recommendedName>
        <fullName evidence="3">Tetratricopeptide repeat protein</fullName>
    </recommendedName>
</protein>
<accession>A0AAU8NB60</accession>
<reference evidence="2" key="1">
    <citation type="submission" date="2024-05" db="EMBL/GenBank/DDBJ databases">
        <title>Draft genome assemblies of 36 bacteria isolated from hibernating arctic ground squirrels.</title>
        <authorList>
            <person name="McKee H."/>
            <person name="Mullen L."/>
            <person name="Drown D.M."/>
            <person name="Duddleston K.N."/>
        </authorList>
    </citation>
    <scope>NUCLEOTIDE SEQUENCE</scope>
    <source>
        <strain evidence="2">AN1007</strain>
    </source>
</reference>
<feature type="compositionally biased region" description="Basic and acidic residues" evidence="1">
    <location>
        <begin position="10"/>
        <end position="26"/>
    </location>
</feature>